<gene>
    <name evidence="2" type="ORF">EH243_13350</name>
</gene>
<dbReference type="RefSeq" id="WP_126159170.1">
    <property type="nucleotide sequence ID" value="NZ_RQXW01000012.1"/>
</dbReference>
<evidence type="ECO:0000256" key="1">
    <source>
        <dbReference type="SAM" id="Phobius"/>
    </source>
</evidence>
<dbReference type="PANTHER" id="PTHR28008:SF1">
    <property type="entry name" value="DOMAIN PROTEIN, PUTATIVE (AFU_ORTHOLOGUE AFUA_3G10980)-RELATED"/>
    <property type="match status" value="1"/>
</dbReference>
<keyword evidence="1" id="KW-1133">Transmembrane helix</keyword>
<evidence type="ECO:0000313" key="2">
    <source>
        <dbReference type="EMBL" id="RTE65223.1"/>
    </source>
</evidence>
<keyword evidence="1" id="KW-0812">Transmembrane</keyword>
<keyword evidence="1" id="KW-0472">Membrane</keyword>
<feature type="transmembrane region" description="Helical" evidence="1">
    <location>
        <begin position="58"/>
        <end position="76"/>
    </location>
</feature>
<dbReference type="EMBL" id="RQXW01000012">
    <property type="protein sequence ID" value="RTE65223.1"/>
    <property type="molecule type" value="Genomic_DNA"/>
</dbReference>
<dbReference type="AlphaFoldDB" id="A0A430KPF2"/>
<evidence type="ECO:0000313" key="3">
    <source>
        <dbReference type="Proteomes" id="UP000283087"/>
    </source>
</evidence>
<comment type="caution">
    <text evidence="2">The sequence shown here is derived from an EMBL/GenBank/DDBJ whole genome shotgun (WGS) entry which is preliminary data.</text>
</comment>
<proteinExistence type="predicted"/>
<dbReference type="PANTHER" id="PTHR28008">
    <property type="entry name" value="DOMAIN PROTEIN, PUTATIVE (AFU_ORTHOLOGUE AFUA_3G10980)-RELATED"/>
    <property type="match status" value="1"/>
</dbReference>
<keyword evidence="3" id="KW-1185">Reference proteome</keyword>
<accession>A0A430KPF2</accession>
<name>A0A430KPF2_9GAMM</name>
<reference evidence="2 3" key="1">
    <citation type="submission" date="2018-11" db="EMBL/GenBank/DDBJ databases">
        <title>The draft genome sequence of Amphritea opalescens ANRC-JH13T.</title>
        <authorList>
            <person name="Fang Z."/>
            <person name="Zhang Y."/>
            <person name="Han X."/>
        </authorList>
    </citation>
    <scope>NUCLEOTIDE SEQUENCE [LARGE SCALE GENOMIC DNA]</scope>
    <source>
        <strain evidence="2 3">ANRC-JH13</strain>
    </source>
</reference>
<evidence type="ECO:0008006" key="4">
    <source>
        <dbReference type="Google" id="ProtNLM"/>
    </source>
</evidence>
<sequence length="125" mass="14351">MLRKILFGLCAAALLYGLFRQTPPPQLFNQSDKFGHLAGFAAMTLVGLWTVSRRFIPLFIASLLILACSAEFIQQALLAHRHFSLYDMYANLTGIAIIFTPWLVWRISRYFFTDSSYLQPSEKRQ</sequence>
<dbReference type="Proteomes" id="UP000283087">
    <property type="component" value="Unassembled WGS sequence"/>
</dbReference>
<feature type="transmembrane region" description="Helical" evidence="1">
    <location>
        <begin position="36"/>
        <end position="51"/>
    </location>
</feature>
<feature type="transmembrane region" description="Helical" evidence="1">
    <location>
        <begin position="88"/>
        <end position="105"/>
    </location>
</feature>
<organism evidence="2 3">
    <name type="scientific">Amphritea opalescens</name>
    <dbReference type="NCBI Taxonomy" id="2490544"/>
    <lineage>
        <taxon>Bacteria</taxon>
        <taxon>Pseudomonadati</taxon>
        <taxon>Pseudomonadota</taxon>
        <taxon>Gammaproteobacteria</taxon>
        <taxon>Oceanospirillales</taxon>
        <taxon>Oceanospirillaceae</taxon>
        <taxon>Amphritea</taxon>
    </lineage>
</organism>
<dbReference type="OrthoDB" id="6880939at2"/>
<protein>
    <recommendedName>
        <fullName evidence="4">VanZ family protein</fullName>
    </recommendedName>
</protein>